<evidence type="ECO:0000313" key="2">
    <source>
        <dbReference type="Proteomes" id="UP001642484"/>
    </source>
</evidence>
<gene>
    <name evidence="1" type="ORF">CCMP2556_LOCUS29465</name>
</gene>
<evidence type="ECO:0000313" key="1">
    <source>
        <dbReference type="EMBL" id="CAK9059860.1"/>
    </source>
</evidence>
<feature type="non-terminal residue" evidence="1">
    <location>
        <position position="1"/>
    </location>
</feature>
<organism evidence="1 2">
    <name type="scientific">Durusdinium trenchii</name>
    <dbReference type="NCBI Taxonomy" id="1381693"/>
    <lineage>
        <taxon>Eukaryota</taxon>
        <taxon>Sar</taxon>
        <taxon>Alveolata</taxon>
        <taxon>Dinophyceae</taxon>
        <taxon>Suessiales</taxon>
        <taxon>Symbiodiniaceae</taxon>
        <taxon>Durusdinium</taxon>
    </lineage>
</organism>
<name>A0ABP0N7U4_9DINO</name>
<reference evidence="1 2" key="1">
    <citation type="submission" date="2024-02" db="EMBL/GenBank/DDBJ databases">
        <authorList>
            <person name="Chen Y."/>
            <person name="Shah S."/>
            <person name="Dougan E. K."/>
            <person name="Thang M."/>
            <person name="Chan C."/>
        </authorList>
    </citation>
    <scope>NUCLEOTIDE SEQUENCE [LARGE SCALE GENOMIC DNA]</scope>
</reference>
<comment type="caution">
    <text evidence="1">The sequence shown here is derived from an EMBL/GenBank/DDBJ whole genome shotgun (WGS) entry which is preliminary data.</text>
</comment>
<accession>A0ABP0N7U4</accession>
<protein>
    <submittedName>
        <fullName evidence="1">Uncharacterized protein</fullName>
    </submittedName>
</protein>
<dbReference type="Proteomes" id="UP001642484">
    <property type="component" value="Unassembled WGS sequence"/>
</dbReference>
<proteinExistence type="predicted"/>
<dbReference type="EMBL" id="CAXAMN010021469">
    <property type="protein sequence ID" value="CAK9059860.1"/>
    <property type="molecule type" value="Genomic_DNA"/>
</dbReference>
<keyword evidence="2" id="KW-1185">Reference proteome</keyword>
<sequence length="136" mass="14603">SDEPSGLQWFSDRLGAVKSGPLATLCDGFLATATYTQRTFRLLRAWPCSAADCSLYISKRKNRPAPGDGSLMAFYRERYGLEVTDPNQCVLEAGDGIVLRPAVAAVRAPLAPELGGASARATRAIRYATGECEKTC</sequence>